<proteinExistence type="predicted"/>
<dbReference type="Gene3D" id="3.30.450.30">
    <property type="entry name" value="Dynein light chain 2a, cytoplasmic"/>
    <property type="match status" value="1"/>
</dbReference>
<dbReference type="KEGG" id="uam:UABAM_04060"/>
<dbReference type="PANTHER" id="PTHR35866">
    <property type="entry name" value="PUTATIVE-RELATED"/>
    <property type="match status" value="1"/>
</dbReference>
<dbReference type="AlphaFoldDB" id="A0A5S9F4E1"/>
<keyword evidence="2" id="KW-1185">Reference proteome</keyword>
<dbReference type="Pfam" id="PF03692">
    <property type="entry name" value="CxxCxxCC"/>
    <property type="match status" value="1"/>
</dbReference>
<dbReference type="RefSeq" id="WP_173013444.1">
    <property type="nucleotide sequence ID" value="NZ_AP019860.1"/>
</dbReference>
<dbReference type="Proteomes" id="UP000326354">
    <property type="component" value="Chromosome"/>
</dbReference>
<gene>
    <name evidence="1" type="ORF">UABAM_04060</name>
</gene>
<sequence>MTREWYEDGLQFSCQQCGNCCSGQPGYVWVTPQEIQTIQHHLEEHNIQHNSNYLRRIGQQFSLVEKNNGDCIFLRRNEKNLAICAINQVKPKQCKSWPFWDSLLQSKQSWDEEAKTCPGMNRGKHYSYTEIETFRQQDKDQG</sequence>
<dbReference type="InterPro" id="IPR005358">
    <property type="entry name" value="Puta_zinc/iron-chelating_dom"/>
</dbReference>
<name>A0A5S9F4E1_UABAM</name>
<protein>
    <submittedName>
        <fullName evidence="1">Zinc/iron-chelating domain-containing protein</fullName>
    </submittedName>
</protein>
<evidence type="ECO:0000313" key="2">
    <source>
        <dbReference type="Proteomes" id="UP000326354"/>
    </source>
</evidence>
<reference evidence="1 2" key="1">
    <citation type="submission" date="2019-08" db="EMBL/GenBank/DDBJ databases">
        <title>Complete genome sequence of Candidatus Uab amorphum.</title>
        <authorList>
            <person name="Shiratori T."/>
            <person name="Suzuki S."/>
            <person name="Kakizawa Y."/>
            <person name="Ishida K."/>
        </authorList>
    </citation>
    <scope>NUCLEOTIDE SEQUENCE [LARGE SCALE GENOMIC DNA]</scope>
    <source>
        <strain evidence="1 2">SRT547</strain>
    </source>
</reference>
<evidence type="ECO:0000313" key="1">
    <source>
        <dbReference type="EMBL" id="BBM85686.1"/>
    </source>
</evidence>
<dbReference type="PANTHER" id="PTHR35866:SF1">
    <property type="entry name" value="YKGJ FAMILY CYSTEINE CLUSTER PROTEIN"/>
    <property type="match status" value="1"/>
</dbReference>
<dbReference type="EMBL" id="AP019860">
    <property type="protein sequence ID" value="BBM85686.1"/>
    <property type="molecule type" value="Genomic_DNA"/>
</dbReference>
<accession>A0A5S9F4E1</accession>
<organism evidence="1 2">
    <name type="scientific">Uabimicrobium amorphum</name>
    <dbReference type="NCBI Taxonomy" id="2596890"/>
    <lineage>
        <taxon>Bacteria</taxon>
        <taxon>Pseudomonadati</taxon>
        <taxon>Planctomycetota</taxon>
        <taxon>Candidatus Uabimicrobiia</taxon>
        <taxon>Candidatus Uabimicrobiales</taxon>
        <taxon>Candidatus Uabimicrobiaceae</taxon>
        <taxon>Candidatus Uabimicrobium</taxon>
    </lineage>
</organism>